<dbReference type="SUPFAM" id="SSF46955">
    <property type="entry name" value="Putative DNA-binding domain"/>
    <property type="match status" value="1"/>
</dbReference>
<dbReference type="AlphaFoldDB" id="A0A7W8KJR3"/>
<dbReference type="InterPro" id="IPR009061">
    <property type="entry name" value="DNA-bd_dom_put_sf"/>
</dbReference>
<evidence type="ECO:0000313" key="2">
    <source>
        <dbReference type="EMBL" id="GHF65159.1"/>
    </source>
</evidence>
<accession>A0A7W8KJR3</accession>
<dbReference type="Proteomes" id="UP000539473">
    <property type="component" value="Unassembled WGS sequence"/>
</dbReference>
<feature type="domain" description="Helix-turn-helix" evidence="1">
    <location>
        <begin position="29"/>
        <end position="74"/>
    </location>
</feature>
<protein>
    <submittedName>
        <fullName evidence="3">Excisionase family DNA binding protein</fullName>
    </submittedName>
</protein>
<dbReference type="EMBL" id="JACHFK010000023">
    <property type="protein sequence ID" value="MBB5379200.1"/>
    <property type="molecule type" value="Genomic_DNA"/>
</dbReference>
<gene>
    <name evidence="2" type="ORF">GCM10017781_46120</name>
    <name evidence="3" type="ORF">HNQ07_004715</name>
</gene>
<dbReference type="InterPro" id="IPR041657">
    <property type="entry name" value="HTH_17"/>
</dbReference>
<name>A0A7W8KJR3_9DEIO</name>
<sequence>MIIDLAEMEKRIAQHVALLLEESIGDDILTVTQAAVLLQLHANTIRGMAARGELPGHKFGDSWRFRRSALLNHVSESRHGRNWDD</sequence>
<dbReference type="RefSeq" id="WP_221275312.1">
    <property type="nucleotide sequence ID" value="NZ_BNAJ01000023.1"/>
</dbReference>
<dbReference type="Proteomes" id="UP000619376">
    <property type="component" value="Unassembled WGS sequence"/>
</dbReference>
<dbReference type="NCBIfam" id="TIGR01764">
    <property type="entry name" value="excise"/>
    <property type="match status" value="1"/>
</dbReference>
<evidence type="ECO:0000259" key="1">
    <source>
        <dbReference type="Pfam" id="PF12728"/>
    </source>
</evidence>
<evidence type="ECO:0000313" key="3">
    <source>
        <dbReference type="EMBL" id="MBB5379200.1"/>
    </source>
</evidence>
<reference evidence="2" key="4">
    <citation type="submission" date="2024-05" db="EMBL/GenBank/DDBJ databases">
        <authorList>
            <person name="Sun Q."/>
            <person name="Zhou Y."/>
        </authorList>
    </citation>
    <scope>NUCLEOTIDE SEQUENCE</scope>
    <source>
        <strain evidence="2">CGMCC 1.18437</strain>
    </source>
</reference>
<reference evidence="5" key="2">
    <citation type="journal article" date="2019" name="Int. J. Syst. Evol. Microbiol.">
        <title>The Global Catalogue of Microorganisms (GCM) 10K type strain sequencing project: providing services to taxonomists for standard genome sequencing and annotation.</title>
        <authorList>
            <consortium name="The Broad Institute Genomics Platform"/>
            <consortium name="The Broad Institute Genome Sequencing Center for Infectious Disease"/>
            <person name="Wu L."/>
            <person name="Ma J."/>
        </authorList>
    </citation>
    <scope>NUCLEOTIDE SEQUENCE [LARGE SCALE GENOMIC DNA]</scope>
    <source>
        <strain evidence="5">CGMCC 1.18437</strain>
    </source>
</reference>
<organism evidence="3 4">
    <name type="scientific">Deinococcus metalli</name>
    <dbReference type="NCBI Taxonomy" id="1141878"/>
    <lineage>
        <taxon>Bacteria</taxon>
        <taxon>Thermotogati</taxon>
        <taxon>Deinococcota</taxon>
        <taxon>Deinococci</taxon>
        <taxon>Deinococcales</taxon>
        <taxon>Deinococcaceae</taxon>
        <taxon>Deinococcus</taxon>
    </lineage>
</organism>
<dbReference type="InterPro" id="IPR010093">
    <property type="entry name" value="SinI_DNA-bd"/>
</dbReference>
<evidence type="ECO:0000313" key="5">
    <source>
        <dbReference type="Proteomes" id="UP000619376"/>
    </source>
</evidence>
<keyword evidence="5" id="KW-1185">Reference proteome</keyword>
<evidence type="ECO:0000313" key="4">
    <source>
        <dbReference type="Proteomes" id="UP000539473"/>
    </source>
</evidence>
<comment type="caution">
    <text evidence="3">The sequence shown here is derived from an EMBL/GenBank/DDBJ whole genome shotgun (WGS) entry which is preliminary data.</text>
</comment>
<reference evidence="3 4" key="3">
    <citation type="submission" date="2020-08" db="EMBL/GenBank/DDBJ databases">
        <title>Genomic Encyclopedia of Type Strains, Phase IV (KMG-IV): sequencing the most valuable type-strain genomes for metagenomic binning, comparative biology and taxonomic classification.</title>
        <authorList>
            <person name="Goeker M."/>
        </authorList>
    </citation>
    <scope>NUCLEOTIDE SEQUENCE [LARGE SCALE GENOMIC DNA]</scope>
    <source>
        <strain evidence="3 4">DSM 27521</strain>
    </source>
</reference>
<dbReference type="EMBL" id="BNAJ01000023">
    <property type="protein sequence ID" value="GHF65159.1"/>
    <property type="molecule type" value="Genomic_DNA"/>
</dbReference>
<dbReference type="GO" id="GO:0003677">
    <property type="term" value="F:DNA binding"/>
    <property type="evidence" value="ECO:0007669"/>
    <property type="project" value="InterPro"/>
</dbReference>
<proteinExistence type="predicted"/>
<dbReference type="Pfam" id="PF12728">
    <property type="entry name" value="HTH_17"/>
    <property type="match status" value="1"/>
</dbReference>
<reference evidence="2" key="1">
    <citation type="journal article" date="2014" name="Int. J. Syst. Evol. Microbiol.">
        <title>Complete genome of a new Firmicutes species belonging to the dominant human colonic microbiota ('Ruminococcus bicirculans') reveals two chromosomes and a selective capacity to utilize plant glucans.</title>
        <authorList>
            <consortium name="NISC Comparative Sequencing Program"/>
            <person name="Wegmann U."/>
            <person name="Louis P."/>
            <person name="Goesmann A."/>
            <person name="Henrissat B."/>
            <person name="Duncan S.H."/>
            <person name="Flint H.J."/>
        </authorList>
    </citation>
    <scope>NUCLEOTIDE SEQUENCE</scope>
    <source>
        <strain evidence="2">CGMCC 1.18437</strain>
    </source>
</reference>